<evidence type="ECO:0000313" key="2">
    <source>
        <dbReference type="Proteomes" id="UP000257136"/>
    </source>
</evidence>
<proteinExistence type="predicted"/>
<dbReference type="AlphaFoldDB" id="A0A3E0EJU4"/>
<comment type="caution">
    <text evidence="1">The sequence shown here is derived from an EMBL/GenBank/DDBJ whole genome shotgun (WGS) entry which is preliminary data.</text>
</comment>
<accession>A0A3E0EJU4</accession>
<dbReference type="RefSeq" id="WP_170141457.1">
    <property type="nucleotide sequence ID" value="NZ_QUNI01000006.1"/>
</dbReference>
<dbReference type="EMBL" id="QUNI01000006">
    <property type="protein sequence ID" value="REG98507.1"/>
    <property type="molecule type" value="Genomic_DNA"/>
</dbReference>
<gene>
    <name evidence="1" type="ORF">C8P67_106106</name>
</gene>
<dbReference type="Proteomes" id="UP000257136">
    <property type="component" value="Unassembled WGS sequence"/>
</dbReference>
<dbReference type="Pfam" id="PF13644">
    <property type="entry name" value="DKNYY"/>
    <property type="match status" value="1"/>
</dbReference>
<name>A0A3E0EJU4_9FLAO</name>
<organism evidence="1 2">
    <name type="scientific">Flavobacterium aquicola</name>
    <dbReference type="NCBI Taxonomy" id="1682742"/>
    <lineage>
        <taxon>Bacteria</taxon>
        <taxon>Pseudomonadati</taxon>
        <taxon>Bacteroidota</taxon>
        <taxon>Flavobacteriia</taxon>
        <taxon>Flavobacteriales</taxon>
        <taxon>Flavobacteriaceae</taxon>
        <taxon>Flavobacterium</taxon>
    </lineage>
</organism>
<reference evidence="1 2" key="1">
    <citation type="submission" date="2018-08" db="EMBL/GenBank/DDBJ databases">
        <title>Genomic Encyclopedia of Archaeal and Bacterial Type Strains, Phase II (KMG-II): from individual species to whole genera.</title>
        <authorList>
            <person name="Goeker M."/>
        </authorList>
    </citation>
    <scope>NUCLEOTIDE SEQUENCE [LARGE SCALE GENOMIC DNA]</scope>
    <source>
        <strain evidence="1 2">DSM 100880</strain>
    </source>
</reference>
<keyword evidence="2" id="KW-1185">Reference proteome</keyword>
<dbReference type="InterPro" id="IPR027375">
    <property type="entry name" value="DKNYY"/>
</dbReference>
<evidence type="ECO:0000313" key="1">
    <source>
        <dbReference type="EMBL" id="REG98507.1"/>
    </source>
</evidence>
<protein>
    <submittedName>
        <fullName evidence="1">DKNYY family protein</fullName>
    </submittedName>
</protein>
<sequence length="322" mass="37568">MKIRQVIIIVLTISFLTCCRQGYKVEDGKVYYEYWNEGLGFEQGKRLIEAADAKSFKSLSFDCDCSFDFGKDKNHLFIDGEPIKNIDPKTFKFIGNYIFRDKDSAYFFGFYNNLNDCVIKGVNPDKIKFIKYPWSKADNFLIHGGDAVIIDDINEFVPIDNDWGKTKKYVINNNQILYGADIKTFKVVSTFQGKDKNFNYKFGIINENDFKKTSYKKFDFDKPICEYEPIVFDDINDSLVSYKEDQNKRIEIVEKLKSKGFLIKDTRYSNWSGESKIISVSLANDKCNCIVEKLYRYDYSIPSGTEKIFKVTERVHCKTKEN</sequence>